<feature type="region of interest" description="Disordered" evidence="1">
    <location>
        <begin position="221"/>
        <end position="251"/>
    </location>
</feature>
<name>A0A804REE2_MAIZE</name>
<keyword evidence="3" id="KW-1185">Reference proteome</keyword>
<accession>A0A804REE2</accession>
<evidence type="ECO:0000313" key="3">
    <source>
        <dbReference type="Proteomes" id="UP000007305"/>
    </source>
</evidence>
<sequence length="503" mass="55488">MDAPCCSLRLALSIQRAPFSSMENQQRAPFLAVRRGAHRLFGKIRSKLRAAAARRVFAVLRNPIRDETRASRQSPFVAHVRSIQDRSGEPHACITQIRSRSGSRDDDRATDVVPPTRGAHLEIFHSHPSNFPSRHNLLPPLPFSQPPDYFTHARAGSSSSLWQLAGSSAPPLLPWPSSSCPWRPLPFSSSLLSTAISREQDQQPWRPENLAAELPRPAIVPLGEQQSRPPPALRPTVASSHIPSSLHGRAQWRRAPAIPSAPSSSMDCSSSTLLSMARASFFRAAEAPPHGAPTPCYIFSQPPLTLPRQPAQGPSSPWRPSPLLPALDAPAESVLLPRRAEVFFSPWLRARVSPMDAPCCSLRLALSIQRAPFSSMENQQRAPFLAVRRGARRLFGNMRSKLRAAAARRVFAVLRSPIRDAVETRASRQSPFVAHARSIQDRSGEPRACITQIRSRSGPRDDDRATDVVPPTRCSRWTTQGRMDLTSGCSPSEYLPQQTLSKC</sequence>
<feature type="region of interest" description="Disordered" evidence="1">
    <location>
        <begin position="68"/>
        <end position="90"/>
    </location>
</feature>
<dbReference type="InParanoid" id="A0A804REE2"/>
<reference evidence="2" key="2">
    <citation type="submission" date="2019-07" db="EMBL/GenBank/DDBJ databases">
        <authorList>
            <person name="Seetharam A."/>
            <person name="Woodhouse M."/>
            <person name="Cannon E."/>
        </authorList>
    </citation>
    <scope>NUCLEOTIDE SEQUENCE [LARGE SCALE GENOMIC DNA]</scope>
    <source>
        <strain evidence="2">cv. B73</strain>
    </source>
</reference>
<feature type="region of interest" description="Disordered" evidence="1">
    <location>
        <begin position="425"/>
        <end position="475"/>
    </location>
</feature>
<evidence type="ECO:0000256" key="1">
    <source>
        <dbReference type="SAM" id="MobiDB-lite"/>
    </source>
</evidence>
<reference evidence="3" key="1">
    <citation type="journal article" date="2009" name="Science">
        <title>The B73 maize genome: complexity, diversity, and dynamics.</title>
        <authorList>
            <person name="Schnable P.S."/>
            <person name="Ware D."/>
            <person name="Fulton R.S."/>
            <person name="Stein J.C."/>
            <person name="Wei F."/>
            <person name="Pasternak S."/>
            <person name="Liang C."/>
            <person name="Zhang J."/>
            <person name="Fulton L."/>
            <person name="Graves T.A."/>
            <person name="Minx P."/>
            <person name="Reily A.D."/>
            <person name="Courtney L."/>
            <person name="Kruchowski S.S."/>
            <person name="Tomlinson C."/>
            <person name="Strong C."/>
            <person name="Delehaunty K."/>
            <person name="Fronick C."/>
            <person name="Courtney B."/>
            <person name="Rock S.M."/>
            <person name="Belter E."/>
            <person name="Du F."/>
            <person name="Kim K."/>
            <person name="Abbott R.M."/>
            <person name="Cotton M."/>
            <person name="Levy A."/>
            <person name="Marchetto P."/>
            <person name="Ochoa K."/>
            <person name="Jackson S.M."/>
            <person name="Gillam B."/>
            <person name="Chen W."/>
            <person name="Yan L."/>
            <person name="Higginbotham J."/>
            <person name="Cardenas M."/>
            <person name="Waligorski J."/>
            <person name="Applebaum E."/>
            <person name="Phelps L."/>
            <person name="Falcone J."/>
            <person name="Kanchi K."/>
            <person name="Thane T."/>
            <person name="Scimone A."/>
            <person name="Thane N."/>
            <person name="Henke J."/>
            <person name="Wang T."/>
            <person name="Ruppert J."/>
            <person name="Shah N."/>
            <person name="Rotter K."/>
            <person name="Hodges J."/>
            <person name="Ingenthron E."/>
            <person name="Cordes M."/>
            <person name="Kohlberg S."/>
            <person name="Sgro J."/>
            <person name="Delgado B."/>
            <person name="Mead K."/>
            <person name="Chinwalla A."/>
            <person name="Leonard S."/>
            <person name="Crouse K."/>
            <person name="Collura K."/>
            <person name="Kudrna D."/>
            <person name="Currie J."/>
            <person name="He R."/>
            <person name="Angelova A."/>
            <person name="Rajasekar S."/>
            <person name="Mueller T."/>
            <person name="Lomeli R."/>
            <person name="Scara G."/>
            <person name="Ko A."/>
            <person name="Delaney K."/>
            <person name="Wissotski M."/>
            <person name="Lopez G."/>
            <person name="Campos D."/>
            <person name="Braidotti M."/>
            <person name="Ashley E."/>
            <person name="Golser W."/>
            <person name="Kim H."/>
            <person name="Lee S."/>
            <person name="Lin J."/>
            <person name="Dujmic Z."/>
            <person name="Kim W."/>
            <person name="Talag J."/>
            <person name="Zuccolo A."/>
            <person name="Fan C."/>
            <person name="Sebastian A."/>
            <person name="Kramer M."/>
            <person name="Spiegel L."/>
            <person name="Nascimento L."/>
            <person name="Zutavern T."/>
            <person name="Miller B."/>
            <person name="Ambroise C."/>
            <person name="Muller S."/>
            <person name="Spooner W."/>
            <person name="Narechania A."/>
            <person name="Ren L."/>
            <person name="Wei S."/>
            <person name="Kumari S."/>
            <person name="Faga B."/>
            <person name="Levy M.J."/>
            <person name="McMahan L."/>
            <person name="Van Buren P."/>
            <person name="Vaughn M.W."/>
            <person name="Ying K."/>
            <person name="Yeh C.-T."/>
            <person name="Emrich S.J."/>
            <person name="Jia Y."/>
            <person name="Kalyanaraman A."/>
            <person name="Hsia A.-P."/>
            <person name="Barbazuk W.B."/>
            <person name="Baucom R.S."/>
            <person name="Brutnell T.P."/>
            <person name="Carpita N.C."/>
            <person name="Chaparro C."/>
            <person name="Chia J.-M."/>
            <person name="Deragon J.-M."/>
            <person name="Estill J.C."/>
            <person name="Fu Y."/>
            <person name="Jeddeloh J.A."/>
            <person name="Han Y."/>
            <person name="Lee H."/>
            <person name="Li P."/>
            <person name="Lisch D.R."/>
            <person name="Liu S."/>
            <person name="Liu Z."/>
            <person name="Nagel D.H."/>
            <person name="McCann M.C."/>
            <person name="SanMiguel P."/>
            <person name="Myers A.M."/>
            <person name="Nettleton D."/>
            <person name="Nguyen J."/>
            <person name="Penning B.W."/>
            <person name="Ponnala L."/>
            <person name="Schneider K.L."/>
            <person name="Schwartz D.C."/>
            <person name="Sharma A."/>
            <person name="Soderlund C."/>
            <person name="Springer N.M."/>
            <person name="Sun Q."/>
            <person name="Wang H."/>
            <person name="Waterman M."/>
            <person name="Westerman R."/>
            <person name="Wolfgruber T.K."/>
            <person name="Yang L."/>
            <person name="Yu Y."/>
            <person name="Zhang L."/>
            <person name="Zhou S."/>
            <person name="Zhu Q."/>
            <person name="Bennetzen J.L."/>
            <person name="Dawe R.K."/>
            <person name="Jiang J."/>
            <person name="Jiang N."/>
            <person name="Presting G.G."/>
            <person name="Wessler S.R."/>
            <person name="Aluru S."/>
            <person name="Martienssen R.A."/>
            <person name="Clifton S.W."/>
            <person name="McCombie W.R."/>
            <person name="Wing R.A."/>
            <person name="Wilson R.K."/>
        </authorList>
    </citation>
    <scope>NUCLEOTIDE SEQUENCE [LARGE SCALE GENOMIC DNA]</scope>
    <source>
        <strain evidence="3">cv. B73</strain>
    </source>
</reference>
<dbReference type="AlphaFoldDB" id="A0A804REE2"/>
<dbReference type="Proteomes" id="UP000007305">
    <property type="component" value="Chromosome 10"/>
</dbReference>
<protein>
    <submittedName>
        <fullName evidence="2">Uncharacterized protein</fullName>
    </submittedName>
</protein>
<proteinExistence type="predicted"/>
<organism evidence="2 3">
    <name type="scientific">Zea mays</name>
    <name type="common">Maize</name>
    <dbReference type="NCBI Taxonomy" id="4577"/>
    <lineage>
        <taxon>Eukaryota</taxon>
        <taxon>Viridiplantae</taxon>
        <taxon>Streptophyta</taxon>
        <taxon>Embryophyta</taxon>
        <taxon>Tracheophyta</taxon>
        <taxon>Spermatophyta</taxon>
        <taxon>Magnoliopsida</taxon>
        <taxon>Liliopsida</taxon>
        <taxon>Poales</taxon>
        <taxon>Poaceae</taxon>
        <taxon>PACMAD clade</taxon>
        <taxon>Panicoideae</taxon>
        <taxon>Andropogonodae</taxon>
        <taxon>Andropogoneae</taxon>
        <taxon>Tripsacinae</taxon>
        <taxon>Zea</taxon>
    </lineage>
</organism>
<dbReference type="EnsemblPlants" id="Zm00001eb411720_T001">
    <property type="protein sequence ID" value="Zm00001eb411720_P001"/>
    <property type="gene ID" value="Zm00001eb411720"/>
</dbReference>
<reference evidence="2" key="3">
    <citation type="submission" date="2021-05" db="UniProtKB">
        <authorList>
            <consortium name="EnsemblPlants"/>
        </authorList>
    </citation>
    <scope>IDENTIFICATION</scope>
    <source>
        <strain evidence="2">cv. B73</strain>
    </source>
</reference>
<evidence type="ECO:0000313" key="2">
    <source>
        <dbReference type="EnsemblPlants" id="Zm00001eb411720_P001"/>
    </source>
</evidence>
<dbReference type="Gramene" id="Zm00001eb411720_T001">
    <property type="protein sequence ID" value="Zm00001eb411720_P001"/>
    <property type="gene ID" value="Zm00001eb411720"/>
</dbReference>